<organism evidence="1 2">
    <name type="scientific">Quillaja saponaria</name>
    <name type="common">Soap bark tree</name>
    <dbReference type="NCBI Taxonomy" id="32244"/>
    <lineage>
        <taxon>Eukaryota</taxon>
        <taxon>Viridiplantae</taxon>
        <taxon>Streptophyta</taxon>
        <taxon>Embryophyta</taxon>
        <taxon>Tracheophyta</taxon>
        <taxon>Spermatophyta</taxon>
        <taxon>Magnoliopsida</taxon>
        <taxon>eudicotyledons</taxon>
        <taxon>Gunneridae</taxon>
        <taxon>Pentapetalae</taxon>
        <taxon>rosids</taxon>
        <taxon>fabids</taxon>
        <taxon>Fabales</taxon>
        <taxon>Quillajaceae</taxon>
        <taxon>Quillaja</taxon>
    </lineage>
</organism>
<dbReference type="Proteomes" id="UP001163823">
    <property type="component" value="Chromosome 4"/>
</dbReference>
<reference evidence="1" key="1">
    <citation type="journal article" date="2023" name="Science">
        <title>Elucidation of the pathway for biosynthesis of saponin adjuvants from the soapbark tree.</title>
        <authorList>
            <person name="Reed J."/>
            <person name="Orme A."/>
            <person name="El-Demerdash A."/>
            <person name="Owen C."/>
            <person name="Martin L.B.B."/>
            <person name="Misra R.C."/>
            <person name="Kikuchi S."/>
            <person name="Rejzek M."/>
            <person name="Martin A.C."/>
            <person name="Harkess A."/>
            <person name="Leebens-Mack J."/>
            <person name="Louveau T."/>
            <person name="Stephenson M.J."/>
            <person name="Osbourn A."/>
        </authorList>
    </citation>
    <scope>NUCLEOTIDE SEQUENCE</scope>
    <source>
        <strain evidence="1">S10</strain>
    </source>
</reference>
<comment type="caution">
    <text evidence="1">The sequence shown here is derived from an EMBL/GenBank/DDBJ whole genome shotgun (WGS) entry which is preliminary data.</text>
</comment>
<name>A0AAD7VEB2_QUISA</name>
<gene>
    <name evidence="1" type="ORF">O6P43_010521</name>
</gene>
<dbReference type="KEGG" id="qsa:O6P43_010521"/>
<dbReference type="AlphaFoldDB" id="A0AAD7VEB2"/>
<accession>A0AAD7VEB2</accession>
<dbReference type="EMBL" id="JARAOO010000004">
    <property type="protein sequence ID" value="KAJ7972667.1"/>
    <property type="molecule type" value="Genomic_DNA"/>
</dbReference>
<evidence type="ECO:0000313" key="1">
    <source>
        <dbReference type="EMBL" id="KAJ7972667.1"/>
    </source>
</evidence>
<keyword evidence="2" id="KW-1185">Reference proteome</keyword>
<protein>
    <submittedName>
        <fullName evidence="1">Uncharacterized protein</fullName>
    </submittedName>
</protein>
<evidence type="ECO:0000313" key="2">
    <source>
        <dbReference type="Proteomes" id="UP001163823"/>
    </source>
</evidence>
<proteinExistence type="predicted"/>
<sequence length="80" mass="9634">MNLKESEFVASLENFVNYIGSVSIFSFTEINHWDTYAQRNCELPWSFFWWEYVILRRRCLGAASLVRLLPCKLRLREGRR</sequence>